<organism evidence="1 2">
    <name type="scientific">Neolentinus lepideus HHB14362 ss-1</name>
    <dbReference type="NCBI Taxonomy" id="1314782"/>
    <lineage>
        <taxon>Eukaryota</taxon>
        <taxon>Fungi</taxon>
        <taxon>Dikarya</taxon>
        <taxon>Basidiomycota</taxon>
        <taxon>Agaricomycotina</taxon>
        <taxon>Agaricomycetes</taxon>
        <taxon>Gloeophyllales</taxon>
        <taxon>Gloeophyllaceae</taxon>
        <taxon>Neolentinus</taxon>
    </lineage>
</organism>
<proteinExistence type="predicted"/>
<dbReference type="AlphaFoldDB" id="A0A165NMW4"/>
<evidence type="ECO:0000313" key="1">
    <source>
        <dbReference type="EMBL" id="KZT19863.1"/>
    </source>
</evidence>
<dbReference type="STRING" id="1314782.A0A165NMW4"/>
<protein>
    <submittedName>
        <fullName evidence="1">Uncharacterized protein</fullName>
    </submittedName>
</protein>
<accession>A0A165NMW4</accession>
<dbReference type="Proteomes" id="UP000076761">
    <property type="component" value="Unassembled WGS sequence"/>
</dbReference>
<name>A0A165NMW4_9AGAM</name>
<evidence type="ECO:0000313" key="2">
    <source>
        <dbReference type="Proteomes" id="UP000076761"/>
    </source>
</evidence>
<dbReference type="InParanoid" id="A0A165NMW4"/>
<gene>
    <name evidence="1" type="ORF">NEOLEDRAFT_1245594</name>
</gene>
<dbReference type="OrthoDB" id="3256901at2759"/>
<dbReference type="EMBL" id="KV425631">
    <property type="protein sequence ID" value="KZT19863.1"/>
    <property type="molecule type" value="Genomic_DNA"/>
</dbReference>
<sequence>MAEYHTVLSKSALQERLQALGAPYVSGEDLERLNKGHSGDALTFLLEHMVGRSVARESRDQLYHFQDGERGSSLRAPRINTSLMDVKNAQSSFIGAKKDVEELHESLNKRHKSLADLQHEASILKERIRDKQAVDLLLSVLEKKSAIRTQRLKEVTRLLERLKNGANEQPIKVPSIISDDRTTYDISYQAMLIPSTAVSKVSDPAPQTSYTRDTLAVLRARHIRRSSCDLQKGKENAQAKLRRCIAGVLQCPEDDDEVHLTLERIVRSAKTRAARKLKPHEVLSQVSTVQAVKLVTELSVKQAKLQRLSDTTVALTHLSAQHVSNILTFVNSTSQALRTSLDTEAKAVQGHIEILQWDIFAQDKVRSETSTFQAELCSVLGLAQHTAPKKILEAVDTLVSEEQRRQTFLEHTILPDPASFQTESDGALLLKHKNDERKVEEQLFKLLTRKIEKAKKGDVLVKDIETTTREMNRITSLSR</sequence>
<keyword evidence="2" id="KW-1185">Reference proteome</keyword>
<reference evidence="1 2" key="1">
    <citation type="journal article" date="2016" name="Mol. Biol. Evol.">
        <title>Comparative Genomics of Early-Diverging Mushroom-Forming Fungi Provides Insights into the Origins of Lignocellulose Decay Capabilities.</title>
        <authorList>
            <person name="Nagy L.G."/>
            <person name="Riley R."/>
            <person name="Tritt A."/>
            <person name="Adam C."/>
            <person name="Daum C."/>
            <person name="Floudas D."/>
            <person name="Sun H."/>
            <person name="Yadav J.S."/>
            <person name="Pangilinan J."/>
            <person name="Larsson K.H."/>
            <person name="Matsuura K."/>
            <person name="Barry K."/>
            <person name="Labutti K."/>
            <person name="Kuo R."/>
            <person name="Ohm R.A."/>
            <person name="Bhattacharya S.S."/>
            <person name="Shirouzu T."/>
            <person name="Yoshinaga Y."/>
            <person name="Martin F.M."/>
            <person name="Grigoriev I.V."/>
            <person name="Hibbett D.S."/>
        </authorList>
    </citation>
    <scope>NUCLEOTIDE SEQUENCE [LARGE SCALE GENOMIC DNA]</scope>
    <source>
        <strain evidence="1 2">HHB14362 ss-1</strain>
    </source>
</reference>